<dbReference type="InterPro" id="IPR029018">
    <property type="entry name" value="Hex-like_dom2"/>
</dbReference>
<dbReference type="InterPro" id="IPR017853">
    <property type="entry name" value="GH"/>
</dbReference>
<dbReference type="GO" id="GO:0005975">
    <property type="term" value="P:carbohydrate metabolic process"/>
    <property type="evidence" value="ECO:0007669"/>
    <property type="project" value="InterPro"/>
</dbReference>
<dbReference type="InterPro" id="IPR008979">
    <property type="entry name" value="Galactose-bd-like_sf"/>
</dbReference>
<dbReference type="Gene3D" id="3.30.379.10">
    <property type="entry name" value="Chitobiase/beta-hexosaminidase domain 2-like"/>
    <property type="match status" value="1"/>
</dbReference>
<comment type="similarity">
    <text evidence="1">Belongs to the glycosyl hydrolase 20 family.</text>
</comment>
<keyword evidence="5" id="KW-0732">Signal</keyword>
<dbReference type="InterPro" id="IPR015883">
    <property type="entry name" value="Glyco_hydro_20_cat"/>
</dbReference>
<dbReference type="Pfam" id="PF22633">
    <property type="entry name" value="F5_F8_type_C_2"/>
    <property type="match status" value="1"/>
</dbReference>
<evidence type="ECO:0000259" key="6">
    <source>
        <dbReference type="PROSITE" id="PS50022"/>
    </source>
</evidence>
<evidence type="ECO:0000256" key="1">
    <source>
        <dbReference type="ARBA" id="ARBA00006285"/>
    </source>
</evidence>
<keyword evidence="8" id="KW-1185">Reference proteome</keyword>
<comment type="caution">
    <text evidence="7">The sequence shown here is derived from an EMBL/GenBank/DDBJ whole genome shotgun (WGS) entry which is preliminary data.</text>
</comment>
<dbReference type="Gene3D" id="3.20.20.80">
    <property type="entry name" value="Glycosidases"/>
    <property type="match status" value="1"/>
</dbReference>
<sequence>MAHPIPIRSAHPSPGGIRRWVTTATAAAVMAGSFGSIAPASADEPADAVNAKPVVVPSLHEWTGGTGDLVLSNESRIVVDAGLEQIGEEFAGDLSEMTGLDLAVVSGESAAGDITLDLAPEDQHAAGGERYAEEGYRLITDTDVTISAPTETGVYYGTRSLLQILMQSEGRNDVPVGTAVDWPDYEERGFMLDVGRRFFTPEFIRDYIEMMSYYKLNRFQIHLNDNEIHPENNDFTKAYTGFRLKTDNAEFAGLASTDGAYDRADWDSFEDTAATRGVLLVPEIDVPAHSAAIVNWKREIGLNGGNSDMLDLSKPETIETVKDIFNEFAPWFRGSDLHFGADEYTREHSDVYRDFYNTMAEHIRGLGKQPVAWGSATVMSGGLEGYDKDVIINSWNNGWYGLDTAEADGVEFINTNDATLYVVPFANYYHGNGLNNQSLYQNWTPNEAGNQTVGASSVLGAQFAVWNDLVHEEYTEMDVHGLVEKSFPTIAQKTWAAVDPERTYAQFTSTIQTIGMGPGLTLIDEKSVPAVPGEISNGADVSATASAEGYPVSNLTDGQSLTRWESGTPDASDVTIDLGEAKQVGGVHADWAQNAPTGYGVETSVDGVFWNRVVQHEVDGAGADQVTFDTREARYIRLTGLTPANPEGAGVGAWSLSLLGPENLAVGSTATASGVEAASFPAALAVDGSEQTRWSANYDGQRWIATDLGSEQPLNQVTLKWEAASAKDYTVSVSDNGTDWTVVSAQTGKAAGARTDIVDFGTVSARHVRVDIQASTLGIYLSLYELEVRNTALTALNVTGSLEGTPNEDGQYGTPPVLTLAASGAAAADATIEYAVQAEGTDELNWVAYTEPVALEGNGTTTVHARATAGDETSEGYLEVNLETGSQEPGFIPEAPGKKDLNRDNEASFGAPRGPVAAGEDITLTTPTADTWYFVYADSTPVGWLLSDADAGITFQWPVDLKNGAKQISLTNANGELLGWDRVIKKSGPAKP</sequence>
<feature type="signal peptide" evidence="5">
    <location>
        <begin position="1"/>
        <end position="42"/>
    </location>
</feature>
<dbReference type="GO" id="GO:0004563">
    <property type="term" value="F:beta-N-acetylhexosaminidase activity"/>
    <property type="evidence" value="ECO:0007669"/>
    <property type="project" value="InterPro"/>
</dbReference>
<keyword evidence="3" id="KW-0326">Glycosidase</keyword>
<dbReference type="PANTHER" id="PTHR43678:SF1">
    <property type="entry name" value="BETA-N-ACETYLHEXOSAMINIDASE"/>
    <property type="match status" value="1"/>
</dbReference>
<dbReference type="SUPFAM" id="SSF55545">
    <property type="entry name" value="beta-N-acetylhexosaminidase-like domain"/>
    <property type="match status" value="1"/>
</dbReference>
<feature type="chain" id="PRO_5032508990" description="F5/8 type C domain-containing protein" evidence="5">
    <location>
        <begin position="43"/>
        <end position="992"/>
    </location>
</feature>
<dbReference type="Proteomes" id="UP000547458">
    <property type="component" value="Unassembled WGS sequence"/>
</dbReference>
<dbReference type="PRINTS" id="PR00738">
    <property type="entry name" value="GLHYDRLASE20"/>
</dbReference>
<protein>
    <recommendedName>
        <fullName evidence="6">F5/8 type C domain-containing protein</fullName>
    </recommendedName>
</protein>
<evidence type="ECO:0000256" key="2">
    <source>
        <dbReference type="ARBA" id="ARBA00022801"/>
    </source>
</evidence>
<dbReference type="EMBL" id="JAATJL010000001">
    <property type="protein sequence ID" value="NJC24034.1"/>
    <property type="molecule type" value="Genomic_DNA"/>
</dbReference>
<dbReference type="CDD" id="cd06564">
    <property type="entry name" value="GH20_DspB_LnbB-like"/>
    <property type="match status" value="1"/>
</dbReference>
<dbReference type="PANTHER" id="PTHR43678">
    <property type="entry name" value="PUTATIVE (AFU_ORTHOLOGUE AFUA_2G00640)-RELATED"/>
    <property type="match status" value="1"/>
</dbReference>
<proteinExistence type="inferred from homology"/>
<evidence type="ECO:0000256" key="5">
    <source>
        <dbReference type="SAM" id="SignalP"/>
    </source>
</evidence>
<feature type="domain" description="F5/8 type C" evidence="6">
    <location>
        <begin position="653"/>
        <end position="791"/>
    </location>
</feature>
<gene>
    <name evidence="7" type="ORF">BJ994_003110</name>
</gene>
<organism evidence="7 8">
    <name type="scientific">Arthrobacter pigmenti</name>
    <dbReference type="NCBI Taxonomy" id="271432"/>
    <lineage>
        <taxon>Bacteria</taxon>
        <taxon>Bacillati</taxon>
        <taxon>Actinomycetota</taxon>
        <taxon>Actinomycetes</taxon>
        <taxon>Micrococcales</taxon>
        <taxon>Micrococcaceae</taxon>
        <taxon>Arthrobacter</taxon>
    </lineage>
</organism>
<evidence type="ECO:0000313" key="8">
    <source>
        <dbReference type="Proteomes" id="UP000547458"/>
    </source>
</evidence>
<dbReference type="Pfam" id="PF00754">
    <property type="entry name" value="F5_F8_type_C"/>
    <property type="match status" value="1"/>
</dbReference>
<dbReference type="InterPro" id="IPR025705">
    <property type="entry name" value="Beta_hexosaminidase_sua/sub"/>
</dbReference>
<dbReference type="Pfam" id="PF02838">
    <property type="entry name" value="Glyco_hydro_20b"/>
    <property type="match status" value="1"/>
</dbReference>
<dbReference type="InterPro" id="IPR052764">
    <property type="entry name" value="GH20_Enzymes"/>
</dbReference>
<dbReference type="Gene3D" id="2.60.120.260">
    <property type="entry name" value="Galactose-binding domain-like"/>
    <property type="match status" value="2"/>
</dbReference>
<dbReference type="InterPro" id="IPR000421">
    <property type="entry name" value="FA58C"/>
</dbReference>
<feature type="active site" description="Proton donor" evidence="4">
    <location>
        <position position="343"/>
    </location>
</feature>
<name>A0A846RU19_9MICC</name>
<evidence type="ECO:0000256" key="3">
    <source>
        <dbReference type="ARBA" id="ARBA00023295"/>
    </source>
</evidence>
<accession>A0A846RU19</accession>
<dbReference type="AlphaFoldDB" id="A0A846RU19"/>
<feature type="domain" description="F5/8 type C" evidence="6">
    <location>
        <begin position="523"/>
        <end position="638"/>
    </location>
</feature>
<evidence type="ECO:0000256" key="4">
    <source>
        <dbReference type="PIRSR" id="PIRSR625705-1"/>
    </source>
</evidence>
<dbReference type="RefSeq" id="WP_167995337.1">
    <property type="nucleotide sequence ID" value="NZ_JAATJL010000001.1"/>
</dbReference>
<dbReference type="PROSITE" id="PS50022">
    <property type="entry name" value="FA58C_3"/>
    <property type="match status" value="2"/>
</dbReference>
<dbReference type="SUPFAM" id="SSF49785">
    <property type="entry name" value="Galactose-binding domain-like"/>
    <property type="match status" value="2"/>
</dbReference>
<evidence type="ECO:0000313" key="7">
    <source>
        <dbReference type="EMBL" id="NJC24034.1"/>
    </source>
</evidence>
<dbReference type="SUPFAM" id="SSF51445">
    <property type="entry name" value="(Trans)glycosidases"/>
    <property type="match status" value="1"/>
</dbReference>
<keyword evidence="2" id="KW-0378">Hydrolase</keyword>
<dbReference type="InterPro" id="IPR015882">
    <property type="entry name" value="HEX_bac_N"/>
</dbReference>
<dbReference type="Pfam" id="PF00728">
    <property type="entry name" value="Glyco_hydro_20"/>
    <property type="match status" value="1"/>
</dbReference>
<reference evidence="7 8" key="1">
    <citation type="submission" date="2020-03" db="EMBL/GenBank/DDBJ databases">
        <title>Sequencing the genomes of 1000 actinobacteria strains.</title>
        <authorList>
            <person name="Klenk H.-P."/>
        </authorList>
    </citation>
    <scope>NUCLEOTIDE SEQUENCE [LARGE SCALE GENOMIC DNA]</scope>
    <source>
        <strain evidence="7 8">DSM 16403</strain>
    </source>
</reference>